<keyword evidence="8" id="KW-1185">Reference proteome</keyword>
<dbReference type="Ensembl" id="ENSECRT00000007688.1">
    <property type="protein sequence ID" value="ENSECRP00000007567.1"/>
    <property type="gene ID" value="ENSECRG00000005039.1"/>
</dbReference>
<feature type="region of interest" description="Disordered" evidence="5">
    <location>
        <begin position="226"/>
        <end position="287"/>
    </location>
</feature>
<protein>
    <recommendedName>
        <fullName evidence="1">Serum response factor-binding protein 1</fullName>
    </recommendedName>
    <alternativeName>
        <fullName evidence="4">SRF-dependent transcription regulation-associated protein</fullName>
    </alternativeName>
</protein>
<sequence>MALTLNLNNEVVKMRKDVKTARALIIRKLTRHIAKLKKKKGKDGEIEKNQRRAQRLIEEIHAMKSLKPDQVTKAALQKNIIFEKVFKNPNSTILDRATARIVSYPLISKKIIEIKAAIKAFKEERLLENKKLSEAEEDISEKTEFTIQNYTSLDKSSQITDNKLEDCEANNTLMVVNKEEVNKSVVAAEKPQETKENQNVVVSELAETVKSEKMLIKDDLEKSTKVEPKNFENTNAQNKLENVTPESEESKVEHSEKDEKKEYFDDSTEERFYKQSSLSEDDGSDDDFFIGKVKRIKKRKNDSGSRVEKKNMNIRTAIEDLKATKAEVQSAESKESIKQNLKQGNLNSVFCNSLSDSKGQKSRKNHAQPQIRKGSVFPKNMHNKKLPHHPVPEKKPVNRISHTDQSLHPSWEASKRRKMQESQITAFQGKKIKFDDDDDI</sequence>
<evidence type="ECO:0000313" key="7">
    <source>
        <dbReference type="Ensembl" id="ENSECRP00000007567.1"/>
    </source>
</evidence>
<evidence type="ECO:0000313" key="8">
    <source>
        <dbReference type="Proteomes" id="UP000694620"/>
    </source>
</evidence>
<dbReference type="OrthoDB" id="3364872at2759"/>
<dbReference type="InterPro" id="IPR037393">
    <property type="entry name" value="Bud22/SRFB1"/>
</dbReference>
<accession>A0A8C4RVK6</accession>
<feature type="domain" description="Bud22" evidence="6">
    <location>
        <begin position="367"/>
        <end position="435"/>
    </location>
</feature>
<feature type="compositionally biased region" description="Polar residues" evidence="5">
    <location>
        <begin position="338"/>
        <end position="357"/>
    </location>
</feature>
<dbReference type="GeneID" id="114654619"/>
<dbReference type="Proteomes" id="UP000694620">
    <property type="component" value="Chromosome 7"/>
</dbReference>
<evidence type="ECO:0000256" key="3">
    <source>
        <dbReference type="ARBA" id="ARBA00025646"/>
    </source>
</evidence>
<gene>
    <name evidence="7" type="primary">SRFBP1</name>
</gene>
<evidence type="ECO:0000259" key="6">
    <source>
        <dbReference type="Pfam" id="PF09073"/>
    </source>
</evidence>
<dbReference type="Pfam" id="PF09073">
    <property type="entry name" value="BUD22"/>
    <property type="match status" value="1"/>
</dbReference>
<evidence type="ECO:0000256" key="1">
    <source>
        <dbReference type="ARBA" id="ARBA00013459"/>
    </source>
</evidence>
<evidence type="ECO:0000256" key="2">
    <source>
        <dbReference type="ARBA" id="ARBA00023054"/>
    </source>
</evidence>
<feature type="region of interest" description="Disordered" evidence="5">
    <location>
        <begin position="329"/>
        <end position="440"/>
    </location>
</feature>
<feature type="compositionally biased region" description="Basic and acidic residues" evidence="5">
    <location>
        <begin position="248"/>
        <end position="273"/>
    </location>
</feature>
<comment type="function">
    <text evidence="3">May be involved in regulating transcriptional activation of cardiac genes during the aging process. May play a role in biosynthesis and/or processing of SLC2A4 in adipose cells.</text>
</comment>
<dbReference type="GeneTree" id="ENSGT00390000006478"/>
<keyword evidence="2" id="KW-0175">Coiled coil</keyword>
<reference evidence="7" key="1">
    <citation type="submission" date="2021-06" db="EMBL/GenBank/DDBJ databases">
        <authorList>
            <consortium name="Wellcome Sanger Institute Data Sharing"/>
        </authorList>
    </citation>
    <scope>NUCLEOTIDE SEQUENCE [LARGE SCALE GENOMIC DNA]</scope>
</reference>
<dbReference type="InterPro" id="IPR015158">
    <property type="entry name" value="Bud22_dom"/>
</dbReference>
<evidence type="ECO:0000256" key="5">
    <source>
        <dbReference type="SAM" id="MobiDB-lite"/>
    </source>
</evidence>
<dbReference type="PANTHER" id="PTHR23325:SF1">
    <property type="entry name" value="SERUM RESPONSE FACTOR-BINDING PROTEIN 1"/>
    <property type="match status" value="1"/>
</dbReference>
<organism evidence="7 8">
    <name type="scientific">Erpetoichthys calabaricus</name>
    <name type="common">Rope fish</name>
    <name type="synonym">Calamoichthys calabaricus</name>
    <dbReference type="NCBI Taxonomy" id="27687"/>
    <lineage>
        <taxon>Eukaryota</taxon>
        <taxon>Metazoa</taxon>
        <taxon>Chordata</taxon>
        <taxon>Craniata</taxon>
        <taxon>Vertebrata</taxon>
        <taxon>Euteleostomi</taxon>
        <taxon>Actinopterygii</taxon>
        <taxon>Polypteriformes</taxon>
        <taxon>Polypteridae</taxon>
        <taxon>Erpetoichthys</taxon>
    </lineage>
</organism>
<reference evidence="7" key="3">
    <citation type="submission" date="2025-09" db="UniProtKB">
        <authorList>
            <consortium name="Ensembl"/>
        </authorList>
    </citation>
    <scope>IDENTIFICATION</scope>
</reference>
<dbReference type="RefSeq" id="XP_028661087.1">
    <property type="nucleotide sequence ID" value="XM_028805254.2"/>
</dbReference>
<dbReference type="GO" id="GO:0030686">
    <property type="term" value="C:90S preribosome"/>
    <property type="evidence" value="ECO:0007669"/>
    <property type="project" value="TreeGrafter"/>
</dbReference>
<evidence type="ECO:0000256" key="4">
    <source>
        <dbReference type="ARBA" id="ARBA00033254"/>
    </source>
</evidence>
<dbReference type="GO" id="GO:0005634">
    <property type="term" value="C:nucleus"/>
    <property type="evidence" value="ECO:0007669"/>
    <property type="project" value="TreeGrafter"/>
</dbReference>
<proteinExistence type="predicted"/>
<reference evidence="7" key="2">
    <citation type="submission" date="2025-08" db="UniProtKB">
        <authorList>
            <consortium name="Ensembl"/>
        </authorList>
    </citation>
    <scope>IDENTIFICATION</scope>
</reference>
<dbReference type="PANTHER" id="PTHR23325">
    <property type="entry name" value="SERUM RESPONSE FACTOR-BINDING"/>
    <property type="match status" value="1"/>
</dbReference>
<feature type="compositionally biased region" description="Polar residues" evidence="5">
    <location>
        <begin position="231"/>
        <end position="245"/>
    </location>
</feature>
<name>A0A8C4RVK6_ERPCA</name>
<dbReference type="GO" id="GO:0030490">
    <property type="term" value="P:maturation of SSU-rRNA"/>
    <property type="evidence" value="ECO:0007669"/>
    <property type="project" value="TreeGrafter"/>
</dbReference>
<dbReference type="AlphaFoldDB" id="A0A8C4RVK6"/>